<dbReference type="GO" id="GO:0006520">
    <property type="term" value="P:amino acid metabolic process"/>
    <property type="evidence" value="ECO:0007669"/>
    <property type="project" value="InterPro"/>
</dbReference>
<comment type="caution">
    <text evidence="6">The sequence shown here is derived from an EMBL/GenBank/DDBJ whole genome shotgun (WGS) entry which is preliminary data.</text>
</comment>
<dbReference type="InterPro" id="IPR015424">
    <property type="entry name" value="PyrdxlP-dep_Trfase"/>
</dbReference>
<comment type="similarity">
    <text evidence="2">Belongs to the threonine aldolase family.</text>
</comment>
<dbReference type="InterPro" id="IPR015421">
    <property type="entry name" value="PyrdxlP-dep_Trfase_major"/>
</dbReference>
<dbReference type="GO" id="GO:0016829">
    <property type="term" value="F:lyase activity"/>
    <property type="evidence" value="ECO:0007669"/>
    <property type="project" value="InterPro"/>
</dbReference>
<evidence type="ECO:0000256" key="1">
    <source>
        <dbReference type="ARBA" id="ARBA00001933"/>
    </source>
</evidence>
<organism evidence="6 7">
    <name type="scientific">Hyphomonas atlantica</name>
    <dbReference type="NCBI Taxonomy" id="1280948"/>
    <lineage>
        <taxon>Bacteria</taxon>
        <taxon>Pseudomonadati</taxon>
        <taxon>Pseudomonadota</taxon>
        <taxon>Alphaproteobacteria</taxon>
        <taxon>Hyphomonadales</taxon>
        <taxon>Hyphomonadaceae</taxon>
        <taxon>Hyphomonas</taxon>
    </lineage>
</organism>
<keyword evidence="4" id="KW-0663">Pyridoxal phosphate</keyword>
<dbReference type="Pfam" id="PF01212">
    <property type="entry name" value="Beta_elim_lyase"/>
    <property type="match status" value="1"/>
</dbReference>
<comment type="subunit">
    <text evidence="3">Homotetramer.</text>
</comment>
<evidence type="ECO:0000313" key="7">
    <source>
        <dbReference type="Proteomes" id="UP000024547"/>
    </source>
</evidence>
<proteinExistence type="inferred from homology"/>
<gene>
    <name evidence="6" type="ORF">HY36_00825</name>
</gene>
<dbReference type="PATRIC" id="fig|1280948.3.peg.160"/>
<dbReference type="EMBL" id="AWFH01000001">
    <property type="protein sequence ID" value="KCZ64946.1"/>
    <property type="molecule type" value="Genomic_DNA"/>
</dbReference>
<dbReference type="InterPro" id="IPR001597">
    <property type="entry name" value="ArAA_b-elim_lyase/Thr_aldolase"/>
</dbReference>
<dbReference type="Proteomes" id="UP000024547">
    <property type="component" value="Unassembled WGS sequence"/>
</dbReference>
<dbReference type="PANTHER" id="PTHR48097:SF5">
    <property type="entry name" value="LOW SPECIFICITY L-THREONINE ALDOLASE"/>
    <property type="match status" value="1"/>
</dbReference>
<keyword evidence="7" id="KW-1185">Reference proteome</keyword>
<dbReference type="AlphaFoldDB" id="A0A059EB90"/>
<comment type="cofactor">
    <cofactor evidence="1">
        <name>pyridoxal 5'-phosphate</name>
        <dbReference type="ChEBI" id="CHEBI:597326"/>
    </cofactor>
</comment>
<dbReference type="SUPFAM" id="SSF53383">
    <property type="entry name" value="PLP-dependent transferases"/>
    <property type="match status" value="1"/>
</dbReference>
<evidence type="ECO:0000313" key="6">
    <source>
        <dbReference type="EMBL" id="KCZ64946.1"/>
    </source>
</evidence>
<dbReference type="Gene3D" id="3.40.640.10">
    <property type="entry name" value="Type I PLP-dependent aspartate aminotransferase-like (Major domain)"/>
    <property type="match status" value="1"/>
</dbReference>
<evidence type="ECO:0000256" key="4">
    <source>
        <dbReference type="ARBA" id="ARBA00022898"/>
    </source>
</evidence>
<dbReference type="OrthoDB" id="9774495at2"/>
<evidence type="ECO:0000256" key="2">
    <source>
        <dbReference type="ARBA" id="ARBA00006966"/>
    </source>
</evidence>
<dbReference type="PANTHER" id="PTHR48097">
    <property type="entry name" value="L-THREONINE ALDOLASE-RELATED"/>
    <property type="match status" value="1"/>
</dbReference>
<protein>
    <recommendedName>
        <fullName evidence="5">Aromatic amino acid beta-eliminating lyase/threonine aldolase domain-containing protein</fullName>
    </recommendedName>
</protein>
<evidence type="ECO:0000259" key="5">
    <source>
        <dbReference type="Pfam" id="PF01212"/>
    </source>
</evidence>
<dbReference type="eggNOG" id="COG2008">
    <property type="taxonomic scope" value="Bacteria"/>
</dbReference>
<dbReference type="STRING" id="1280948.HY36_00825"/>
<sequence length="340" mass="36039">MNFSSDTSAPAHPKVLEAVLAANSGLESSYGNDRVTRCLRGQLATVFGTDDFDYWLTASGTASNALALSCFCPPTGAVLCHAGAHIAVDERGAPEFFSGGGKLHLLRGPDGKIGPAQLDEALARINHDFVHETPAHVLSLTNLTENGTAYSVAEVTDYAARAHASDLIVHLDGARLGNALVSTGASAAEMSWQAGVDVLTFGLTKTGAMGCEIILLFGKAREKKRELEARAKRSGHMPPKMRYLSAQAEAMLADGLWLDLAAQANGMARKLADGLVARGVSLAFEPQGNEVFAMLPDDQVTALRAAGAVFYPWMGGSQRFVCSWATEDTKIERFLSVLDA</sequence>
<feature type="domain" description="Aromatic amino acid beta-eliminating lyase/threonine aldolase" evidence="5">
    <location>
        <begin position="3"/>
        <end position="294"/>
    </location>
</feature>
<dbReference type="InterPro" id="IPR015422">
    <property type="entry name" value="PyrdxlP-dep_Trfase_small"/>
</dbReference>
<dbReference type="Gene3D" id="3.90.1150.10">
    <property type="entry name" value="Aspartate Aminotransferase, domain 1"/>
    <property type="match status" value="1"/>
</dbReference>
<reference evidence="6 7" key="1">
    <citation type="journal article" date="2014" name="Antonie Van Leeuwenhoek">
        <title>Hyphomonas beringensis sp. nov. and Hyphomonas chukchiensis sp. nov., isolated from surface seawater of the Bering Sea and Chukchi Sea.</title>
        <authorList>
            <person name="Li C."/>
            <person name="Lai Q."/>
            <person name="Li G."/>
            <person name="Dong C."/>
            <person name="Wang J."/>
            <person name="Liao Y."/>
            <person name="Shao Z."/>
        </authorList>
    </citation>
    <scope>NUCLEOTIDE SEQUENCE [LARGE SCALE GENOMIC DNA]</scope>
    <source>
        <strain evidence="6 7">22II1-22F38</strain>
    </source>
</reference>
<accession>A0A059EB90</accession>
<dbReference type="RefSeq" id="WP_035546964.1">
    <property type="nucleotide sequence ID" value="NZ_AWFH01000001.1"/>
</dbReference>
<name>A0A059EB90_9PROT</name>
<evidence type="ECO:0000256" key="3">
    <source>
        <dbReference type="ARBA" id="ARBA00011881"/>
    </source>
</evidence>